<reference evidence="1 2" key="1">
    <citation type="submission" date="2016-10" db="EMBL/GenBank/DDBJ databases">
        <title>Evaluation of Human, Veterinary and Environmental Mycobacterium chelonae Isolates by Core Genome Phylogenomic Analysis, Targeted Gene Comparison, and Anti-microbial Susceptibility Patterns: A Tale of Mistaken Identities.</title>
        <authorList>
            <person name="Fogelson S.B."/>
            <person name="Camus A.C."/>
            <person name="Lorenz W."/>
            <person name="Vasireddy R."/>
            <person name="Vasireddy S."/>
            <person name="Smith T."/>
            <person name="Brown-Elliott B.A."/>
            <person name="Wallace R.J.Jr."/>
            <person name="Hasan N.A."/>
            <person name="Reischl U."/>
            <person name="Sanchez S."/>
        </authorList>
    </citation>
    <scope>NUCLEOTIDE SEQUENCE [LARGE SCALE GENOMIC DNA]</scope>
    <source>
        <strain evidence="1 2">1559</strain>
    </source>
</reference>
<evidence type="ECO:0008006" key="3">
    <source>
        <dbReference type="Google" id="ProtNLM"/>
    </source>
</evidence>
<gene>
    <name evidence="1" type="ORF">BKG76_00360</name>
</gene>
<accession>A0A1S1LB76</accession>
<comment type="caution">
    <text evidence="1">The sequence shown here is derived from an EMBL/GenBank/DDBJ whole genome shotgun (WGS) entry which is preliminary data.</text>
</comment>
<dbReference type="Proteomes" id="UP000179616">
    <property type="component" value="Unassembled WGS sequence"/>
</dbReference>
<evidence type="ECO:0000313" key="2">
    <source>
        <dbReference type="Proteomes" id="UP000179616"/>
    </source>
</evidence>
<dbReference type="AlphaFoldDB" id="A0A1S1LB76"/>
<dbReference type="EMBL" id="MLIK01000003">
    <property type="protein sequence ID" value="OHU31701.1"/>
    <property type="molecule type" value="Genomic_DNA"/>
</dbReference>
<dbReference type="PROSITE" id="PS51257">
    <property type="entry name" value="PROKAR_LIPOPROTEIN"/>
    <property type="match status" value="1"/>
</dbReference>
<organism evidence="1 2">
    <name type="scientific">Mycobacteroides franklinii</name>
    <dbReference type="NCBI Taxonomy" id="948102"/>
    <lineage>
        <taxon>Bacteria</taxon>
        <taxon>Bacillati</taxon>
        <taxon>Actinomycetota</taxon>
        <taxon>Actinomycetes</taxon>
        <taxon>Mycobacteriales</taxon>
        <taxon>Mycobacteriaceae</taxon>
        <taxon>Mycobacteroides</taxon>
    </lineage>
</organism>
<protein>
    <recommendedName>
        <fullName evidence="3">Lipoprotein</fullName>
    </recommendedName>
</protein>
<name>A0A1S1LB76_9MYCO</name>
<evidence type="ECO:0000313" key="1">
    <source>
        <dbReference type="EMBL" id="OHU31701.1"/>
    </source>
</evidence>
<dbReference type="STRING" id="948102.BKG76_00360"/>
<proteinExistence type="predicted"/>
<sequence>MTRPTLHNLLMNAVRKYWVIAWVVGVLMSAGCSPNRAEESAQISQEIRNLPGVDGTSYDEHSNPIVAFKEPSFYLKVHPRPDVTGSELSEIWKTFTRKVYDTGYSHYHVVLDVGSCPEMPFALGAFMRPCNGFSSEVDPAIPGPPTPAYEDWLAMIQGKYAHAVNGTSTSAGHDLRQRFLLALRKRADTDSTAGLPQDFQPREITTAYRRVLKDFLNLHDSGWSVTATDQSESPGLTTYGGAPDEKVLALWEQLADITVPTKTEFVMKPDKDRTSTVHVTLSTREAATSQLKLLKEYGQPVSYESTVPGEGSISVLVNGCTAAQASGWQDELRREFENCPR</sequence>